<dbReference type="AlphaFoldDB" id="A0A1W1EEF3"/>
<evidence type="ECO:0008006" key="2">
    <source>
        <dbReference type="Google" id="ProtNLM"/>
    </source>
</evidence>
<evidence type="ECO:0000313" key="1">
    <source>
        <dbReference type="EMBL" id="SFZ98401.1"/>
    </source>
</evidence>
<name>A0A1W1EEF3_9ZZZZ</name>
<dbReference type="InterPro" id="IPR009367">
    <property type="entry name" value="Elm1-like"/>
</dbReference>
<proteinExistence type="predicted"/>
<organism evidence="1">
    <name type="scientific">hydrothermal vent metagenome</name>
    <dbReference type="NCBI Taxonomy" id="652676"/>
    <lineage>
        <taxon>unclassified sequences</taxon>
        <taxon>metagenomes</taxon>
        <taxon>ecological metagenomes</taxon>
    </lineage>
</organism>
<protein>
    <recommendedName>
        <fullName evidence="2">DUF1022 domain-containing protein</fullName>
    </recommendedName>
</protein>
<sequence length="298" mass="34265">MSRVLILSDGRLGHLNQSIALAKYANIPYDIYTIKPKFSFTKALTYIFDKLNFKTKILFDNLKLKDEVYTSVVGTGSLCYYMVKVLSEELKCSSVVMMLPKGYKFNFTTIFAQKHDNPPILSNIITLPANFSYIEPKNIYVAKKKSIGIVIGGDNSVFTFSKDKLRIQLNFIKKHYSDYEIALTTSPRTSLEIEDLITSYDFEYKVIFSKNPINPIPDFLEQCEFVFITADSTSMISEAISYGNSNIVVLPLQSKKENKFERFIKELENESYLYVFDGKIENKNRKIDFTSYLHGVEL</sequence>
<dbReference type="Pfam" id="PF06258">
    <property type="entry name" value="Mito_fiss_Elm1"/>
    <property type="match status" value="1"/>
</dbReference>
<accession>A0A1W1EEF3</accession>
<gene>
    <name evidence="1" type="ORF">MNB_SV-5-59</name>
</gene>
<reference evidence="1" key="1">
    <citation type="submission" date="2016-10" db="EMBL/GenBank/DDBJ databases">
        <authorList>
            <person name="de Groot N.N."/>
        </authorList>
    </citation>
    <scope>NUCLEOTIDE SEQUENCE</scope>
</reference>
<dbReference type="EMBL" id="FPKX01000047">
    <property type="protein sequence ID" value="SFZ98401.1"/>
    <property type="molecule type" value="Genomic_DNA"/>
</dbReference>